<name>A0A0A8ZHF7_ARUDO</name>
<organism evidence="1">
    <name type="scientific">Arundo donax</name>
    <name type="common">Giant reed</name>
    <name type="synonym">Donax arundinaceus</name>
    <dbReference type="NCBI Taxonomy" id="35708"/>
    <lineage>
        <taxon>Eukaryota</taxon>
        <taxon>Viridiplantae</taxon>
        <taxon>Streptophyta</taxon>
        <taxon>Embryophyta</taxon>
        <taxon>Tracheophyta</taxon>
        <taxon>Spermatophyta</taxon>
        <taxon>Magnoliopsida</taxon>
        <taxon>Liliopsida</taxon>
        <taxon>Poales</taxon>
        <taxon>Poaceae</taxon>
        <taxon>PACMAD clade</taxon>
        <taxon>Arundinoideae</taxon>
        <taxon>Arundineae</taxon>
        <taxon>Arundo</taxon>
    </lineage>
</organism>
<reference evidence="1" key="2">
    <citation type="journal article" date="2015" name="Data Brief">
        <title>Shoot transcriptome of the giant reed, Arundo donax.</title>
        <authorList>
            <person name="Barrero R.A."/>
            <person name="Guerrero F.D."/>
            <person name="Moolhuijzen P."/>
            <person name="Goolsby J.A."/>
            <person name="Tidwell J."/>
            <person name="Bellgard S.E."/>
            <person name="Bellgard M.I."/>
        </authorList>
    </citation>
    <scope>NUCLEOTIDE SEQUENCE</scope>
    <source>
        <tissue evidence="1">Shoot tissue taken approximately 20 cm above the soil surface</tissue>
    </source>
</reference>
<sequence>MGTCVGVFTFSRPSRSFTPSWPLIPPPNAYRLPHSVSANVCEYPMSELSQ</sequence>
<proteinExistence type="predicted"/>
<protein>
    <submittedName>
        <fullName evidence="1">Uncharacterized protein</fullName>
    </submittedName>
</protein>
<reference evidence="1" key="1">
    <citation type="submission" date="2014-09" db="EMBL/GenBank/DDBJ databases">
        <authorList>
            <person name="Magalhaes I.L.F."/>
            <person name="Oliveira U."/>
            <person name="Santos F.R."/>
            <person name="Vidigal T.H.D.A."/>
            <person name="Brescovit A.D."/>
            <person name="Santos A.J."/>
        </authorList>
    </citation>
    <scope>NUCLEOTIDE SEQUENCE</scope>
    <source>
        <tissue evidence="1">Shoot tissue taken approximately 20 cm above the soil surface</tissue>
    </source>
</reference>
<dbReference type="EMBL" id="GBRH01263578">
    <property type="protein sequence ID" value="JAD34317.1"/>
    <property type="molecule type" value="Transcribed_RNA"/>
</dbReference>
<evidence type="ECO:0000313" key="1">
    <source>
        <dbReference type="EMBL" id="JAD34317.1"/>
    </source>
</evidence>
<dbReference type="AlphaFoldDB" id="A0A0A8ZHF7"/>
<accession>A0A0A8ZHF7</accession>